<feature type="signal peptide" evidence="10">
    <location>
        <begin position="1"/>
        <end position="16"/>
    </location>
</feature>
<gene>
    <name evidence="12" type="ORF">M421DRAFT_416715</name>
</gene>
<feature type="chain" id="PRO_5025590744" description="Endoplasmic reticulum lectin" evidence="10">
    <location>
        <begin position="17"/>
        <end position="550"/>
    </location>
</feature>
<feature type="region of interest" description="Disordered" evidence="9">
    <location>
        <begin position="58"/>
        <end position="81"/>
    </location>
</feature>
<feature type="compositionally biased region" description="Basic and acidic residues" evidence="9">
    <location>
        <begin position="540"/>
        <end position="550"/>
    </location>
</feature>
<evidence type="ECO:0000256" key="5">
    <source>
        <dbReference type="ARBA" id="ARBA00022824"/>
    </source>
</evidence>
<evidence type="ECO:0000256" key="2">
    <source>
        <dbReference type="ARBA" id="ARBA00009918"/>
    </source>
</evidence>
<dbReference type="InterPro" id="IPR009011">
    <property type="entry name" value="Man6P_isomerase_rcpt-bd_dom_sf"/>
</dbReference>
<evidence type="ECO:0000313" key="12">
    <source>
        <dbReference type="EMBL" id="KAF1931984.1"/>
    </source>
</evidence>
<accession>A0A6A5RXN9</accession>
<dbReference type="PROSITE" id="PS51914">
    <property type="entry name" value="MRH"/>
    <property type="match status" value="1"/>
</dbReference>
<dbReference type="SUPFAM" id="SSF50911">
    <property type="entry name" value="Mannose 6-phosphate receptor domain"/>
    <property type="match status" value="1"/>
</dbReference>
<dbReference type="GeneID" id="54348838"/>
<feature type="compositionally biased region" description="Acidic residues" evidence="9">
    <location>
        <begin position="229"/>
        <end position="241"/>
    </location>
</feature>
<evidence type="ECO:0000256" key="8">
    <source>
        <dbReference type="SAM" id="Coils"/>
    </source>
</evidence>
<dbReference type="PANTHER" id="PTHR15414:SF0">
    <property type="entry name" value="ENDOPLASMIC RETICULUM LECTIN 1"/>
    <property type="match status" value="1"/>
</dbReference>
<evidence type="ECO:0000256" key="7">
    <source>
        <dbReference type="RuleBase" id="RU369099"/>
    </source>
</evidence>
<comment type="subcellular location">
    <subcellularLocation>
        <location evidence="1 7">Endoplasmic reticulum membrane</location>
        <topology evidence="1 7">Peripheral membrane protein</topology>
        <orientation evidence="1 7">Lumenal side</orientation>
    </subcellularLocation>
</comment>
<dbReference type="Proteomes" id="UP000800082">
    <property type="component" value="Unassembled WGS sequence"/>
</dbReference>
<feature type="compositionally biased region" description="Basic and acidic residues" evidence="9">
    <location>
        <begin position="488"/>
        <end position="514"/>
    </location>
</feature>
<evidence type="ECO:0000256" key="10">
    <source>
        <dbReference type="SAM" id="SignalP"/>
    </source>
</evidence>
<reference evidence="12" key="1">
    <citation type="journal article" date="2020" name="Stud. Mycol.">
        <title>101 Dothideomycetes genomes: a test case for predicting lifestyles and emergence of pathogens.</title>
        <authorList>
            <person name="Haridas S."/>
            <person name="Albert R."/>
            <person name="Binder M."/>
            <person name="Bloem J."/>
            <person name="Labutti K."/>
            <person name="Salamov A."/>
            <person name="Andreopoulos B."/>
            <person name="Baker S."/>
            <person name="Barry K."/>
            <person name="Bills G."/>
            <person name="Bluhm B."/>
            <person name="Cannon C."/>
            <person name="Castanera R."/>
            <person name="Culley D."/>
            <person name="Daum C."/>
            <person name="Ezra D."/>
            <person name="Gonzalez J."/>
            <person name="Henrissat B."/>
            <person name="Kuo A."/>
            <person name="Liang C."/>
            <person name="Lipzen A."/>
            <person name="Lutzoni F."/>
            <person name="Magnuson J."/>
            <person name="Mondo S."/>
            <person name="Nolan M."/>
            <person name="Ohm R."/>
            <person name="Pangilinan J."/>
            <person name="Park H.-J."/>
            <person name="Ramirez L."/>
            <person name="Alfaro M."/>
            <person name="Sun H."/>
            <person name="Tritt A."/>
            <person name="Yoshinaga Y."/>
            <person name="Zwiers L.-H."/>
            <person name="Turgeon B."/>
            <person name="Goodwin S."/>
            <person name="Spatafora J."/>
            <person name="Crous P."/>
            <person name="Grigoriev I."/>
        </authorList>
    </citation>
    <scope>NUCLEOTIDE SEQUENCE</scope>
    <source>
        <strain evidence="12">CBS 183.55</strain>
    </source>
</reference>
<organism evidence="12 13">
    <name type="scientific">Didymella exigua CBS 183.55</name>
    <dbReference type="NCBI Taxonomy" id="1150837"/>
    <lineage>
        <taxon>Eukaryota</taxon>
        <taxon>Fungi</taxon>
        <taxon>Dikarya</taxon>
        <taxon>Ascomycota</taxon>
        <taxon>Pezizomycotina</taxon>
        <taxon>Dothideomycetes</taxon>
        <taxon>Pleosporomycetidae</taxon>
        <taxon>Pleosporales</taxon>
        <taxon>Pleosporineae</taxon>
        <taxon>Didymellaceae</taxon>
        <taxon>Didymella</taxon>
    </lineage>
</organism>
<feature type="region of interest" description="Disordered" evidence="9">
    <location>
        <begin position="210"/>
        <end position="242"/>
    </location>
</feature>
<comment type="similarity">
    <text evidence="2 7">Belongs to the OS-9 family.</text>
</comment>
<evidence type="ECO:0000256" key="6">
    <source>
        <dbReference type="ARBA" id="ARBA00023157"/>
    </source>
</evidence>
<dbReference type="OrthoDB" id="448954at2759"/>
<evidence type="ECO:0000259" key="11">
    <source>
        <dbReference type="PROSITE" id="PS51914"/>
    </source>
</evidence>
<dbReference type="PANTHER" id="PTHR15414">
    <property type="entry name" value="OS-9-RELATED"/>
    <property type="match status" value="1"/>
</dbReference>
<sequence length="550" mass="60598">MRNFWALPAVLRLVLAHQHAFSVFDDLLAFPQYEVAWPDTFILEDDATALLNQQVPTPPASALAGTPSSQQTQELSKHEHPFADAPAADDALPVTYEAVVLQGQRYICSIPTIPDDVPQNNTTSAEEAKAEEEKELVRATDRGWELLQGMRGSCIYYLSGWWSYSFCYNNEVKQFHQLPPSRGVPIYPPVEDTTVHSFVLGRFSNKDEKKKKDATRKTLGNEAGSKETIDDEGNAPDEEEKALEIPRLESKGSSRYMVQRLTDGTECDLTGKPRKIDVQFHCNPQTADRIAMIKETSTCSYLMVIDTPRLCHDVAFLPPQKNLAHPITCQSVIPAADAEEWEAAALEAKVRETERLLAFAESGDNANTNPLRDIADSLEGSTKRGPIIGDIEVGAQALVGSEGKVIEKSVVVGGGKETFVGTVAASDGTQMSKEEMKRLNIPDPKDVEKLKSNLRKLAGKKGWKLDLVDTPRGREFRGIIEAEDQDEETPKGNEAEKVDKGGEAAKKEKAEKSVGKGMGAGKQEQAVVDPVPDEEEEFQEGSKEVYKDEL</sequence>
<dbReference type="AlphaFoldDB" id="A0A6A5RXN9"/>
<keyword evidence="7" id="KW-0472">Membrane</keyword>
<evidence type="ECO:0000256" key="1">
    <source>
        <dbReference type="ARBA" id="ARBA00004367"/>
    </source>
</evidence>
<dbReference type="Pfam" id="PF07915">
    <property type="entry name" value="PRKCSH"/>
    <property type="match status" value="1"/>
</dbReference>
<keyword evidence="5 7" id="KW-0256">Endoplasmic reticulum</keyword>
<evidence type="ECO:0000256" key="9">
    <source>
        <dbReference type="SAM" id="MobiDB-lite"/>
    </source>
</evidence>
<keyword evidence="4 7" id="KW-0430">Lectin</keyword>
<dbReference type="InterPro" id="IPR044865">
    <property type="entry name" value="MRH_dom"/>
</dbReference>
<feature type="domain" description="MRH" evidence="11">
    <location>
        <begin position="152"/>
        <end position="313"/>
    </location>
</feature>
<proteinExistence type="inferred from homology"/>
<feature type="coiled-coil region" evidence="8">
    <location>
        <begin position="336"/>
        <end position="363"/>
    </location>
</feature>
<keyword evidence="8" id="KW-0175">Coiled coil</keyword>
<dbReference type="GO" id="GO:0030968">
    <property type="term" value="P:endoplasmic reticulum unfolded protein response"/>
    <property type="evidence" value="ECO:0007669"/>
    <property type="project" value="UniProtKB-UniRule"/>
</dbReference>
<dbReference type="GO" id="GO:0030246">
    <property type="term" value="F:carbohydrate binding"/>
    <property type="evidence" value="ECO:0007669"/>
    <property type="project" value="UniProtKB-UniRule"/>
</dbReference>
<name>A0A6A5RXN9_9PLEO</name>
<evidence type="ECO:0000256" key="3">
    <source>
        <dbReference type="ARBA" id="ARBA00022729"/>
    </source>
</evidence>
<keyword evidence="3 10" id="KW-0732">Signal</keyword>
<protein>
    <recommendedName>
        <fullName evidence="7">Endoplasmic reticulum lectin</fullName>
    </recommendedName>
    <alternativeName>
        <fullName evidence="7">Protein OS-9 homolog</fullName>
    </alternativeName>
</protein>
<dbReference type="EMBL" id="ML978959">
    <property type="protein sequence ID" value="KAF1931984.1"/>
    <property type="molecule type" value="Genomic_DNA"/>
</dbReference>
<dbReference type="GO" id="GO:0005788">
    <property type="term" value="C:endoplasmic reticulum lumen"/>
    <property type="evidence" value="ECO:0007669"/>
    <property type="project" value="UniProtKB-UniRule"/>
</dbReference>
<feature type="region of interest" description="Disordered" evidence="9">
    <location>
        <begin position="479"/>
        <end position="550"/>
    </location>
</feature>
<dbReference type="GO" id="GO:0030970">
    <property type="term" value="P:retrograde protein transport, ER to cytosol"/>
    <property type="evidence" value="ECO:0007669"/>
    <property type="project" value="TreeGrafter"/>
</dbReference>
<comment type="function">
    <text evidence="7">Lectin involved in the quality control of the secretory pathway. As a member of the endoplasmic reticulum-associated degradation lumenal (ERAD-L) surveillance system, targets misfolded endoplasmic reticulum lumenal glycoproteins for degradation.</text>
</comment>
<dbReference type="Gene3D" id="2.70.130.10">
    <property type="entry name" value="Mannose-6-phosphate receptor binding domain"/>
    <property type="match status" value="1"/>
</dbReference>
<evidence type="ECO:0000313" key="13">
    <source>
        <dbReference type="Proteomes" id="UP000800082"/>
    </source>
</evidence>
<keyword evidence="6" id="KW-1015">Disulfide bond</keyword>
<dbReference type="InterPro" id="IPR045149">
    <property type="entry name" value="OS-9-like"/>
</dbReference>
<dbReference type="InterPro" id="IPR012913">
    <property type="entry name" value="OS9-like_dom"/>
</dbReference>
<evidence type="ECO:0000256" key="4">
    <source>
        <dbReference type="ARBA" id="ARBA00022734"/>
    </source>
</evidence>
<dbReference type="GO" id="GO:0005789">
    <property type="term" value="C:endoplasmic reticulum membrane"/>
    <property type="evidence" value="ECO:0007669"/>
    <property type="project" value="UniProtKB-SubCell"/>
</dbReference>
<keyword evidence="13" id="KW-1185">Reference proteome</keyword>
<dbReference type="RefSeq" id="XP_033452232.1">
    <property type="nucleotide sequence ID" value="XM_033591170.1"/>
</dbReference>